<comment type="caution">
    <text evidence="2">The sequence shown here is derived from an EMBL/GenBank/DDBJ whole genome shotgun (WGS) entry which is preliminary data.</text>
</comment>
<dbReference type="Pfam" id="PF03583">
    <property type="entry name" value="LIP"/>
    <property type="match status" value="1"/>
</dbReference>
<name>A0ABV9FJ91_9NOCA</name>
<evidence type="ECO:0000256" key="1">
    <source>
        <dbReference type="SAM" id="SignalP"/>
    </source>
</evidence>
<keyword evidence="3" id="KW-1185">Reference proteome</keyword>
<dbReference type="PIRSF" id="PIRSF029171">
    <property type="entry name" value="Esterase_LipA"/>
    <property type="match status" value="1"/>
</dbReference>
<dbReference type="PANTHER" id="PTHR34853">
    <property type="match status" value="1"/>
</dbReference>
<gene>
    <name evidence="2" type="ORF">ACFO6S_00010</name>
</gene>
<reference evidence="3" key="1">
    <citation type="journal article" date="2019" name="Int. J. Syst. Evol. Microbiol.">
        <title>The Global Catalogue of Microorganisms (GCM) 10K type strain sequencing project: providing services to taxonomists for standard genome sequencing and annotation.</title>
        <authorList>
            <consortium name="The Broad Institute Genomics Platform"/>
            <consortium name="The Broad Institute Genome Sequencing Center for Infectious Disease"/>
            <person name="Wu L."/>
            <person name="Ma J."/>
        </authorList>
    </citation>
    <scope>NUCLEOTIDE SEQUENCE [LARGE SCALE GENOMIC DNA]</scope>
    <source>
        <strain evidence="3">CCUG 54520</strain>
    </source>
</reference>
<sequence>MTSAQVRRATIAIAITLTAGLLVTPAQAQPASPPSPVAAQHRPGSVVTTTALSGSAVPAGVAHASILEYWTTGPQNAPALSTGAVFVPPGTPPPGGWPVISWAHGTLGIADACAPTVSGKIVGPYLQRWLAQGYALVATDYVGLGTPGVHPYLDGPSEAHSVIDMVRASRAVTPSLSDRWVALGQSQGGQAAMVTASIATAYAPELDYRGVVATGVPANLDRVAPLAGPGFPELPLEGTTVFIAYALAGLRAAQPNLGLDSYLSPVGLRVLDQVESLCYADAAPVLAGISIGDLMSRQLNDPVVLDAVRQSLHVPSSGYDRPVFLGQGLTDVMVPAPFALTLAAEMAVNRQDMVFRTYPLGHIDTMLAAQPEAMDFVRGLFAG</sequence>
<evidence type="ECO:0000313" key="2">
    <source>
        <dbReference type="EMBL" id="MFC4602070.1"/>
    </source>
</evidence>
<dbReference type="InterPro" id="IPR029058">
    <property type="entry name" value="AB_hydrolase_fold"/>
</dbReference>
<keyword evidence="1" id="KW-0732">Signal</keyword>
<dbReference type="PANTHER" id="PTHR34853:SF1">
    <property type="entry name" value="LIPASE 5"/>
    <property type="match status" value="1"/>
</dbReference>
<protein>
    <submittedName>
        <fullName evidence="2">Lipase family protein</fullName>
    </submittedName>
</protein>
<proteinExistence type="predicted"/>
<dbReference type="EMBL" id="JBHSFO010000001">
    <property type="protein sequence ID" value="MFC4602070.1"/>
    <property type="molecule type" value="Genomic_DNA"/>
</dbReference>
<dbReference type="RefSeq" id="WP_378412947.1">
    <property type="nucleotide sequence ID" value="NZ_JBHSFO010000001.1"/>
</dbReference>
<feature type="signal peptide" evidence="1">
    <location>
        <begin position="1"/>
        <end position="28"/>
    </location>
</feature>
<dbReference type="Gene3D" id="3.40.50.1820">
    <property type="entry name" value="alpha/beta hydrolase"/>
    <property type="match status" value="1"/>
</dbReference>
<evidence type="ECO:0000313" key="3">
    <source>
        <dbReference type="Proteomes" id="UP001595914"/>
    </source>
</evidence>
<dbReference type="Gene3D" id="1.10.260.130">
    <property type="match status" value="1"/>
</dbReference>
<accession>A0ABV9FJ91</accession>
<organism evidence="2 3">
    <name type="scientific">Rhodococcus kronopolitis</name>
    <dbReference type="NCBI Taxonomy" id="1460226"/>
    <lineage>
        <taxon>Bacteria</taxon>
        <taxon>Bacillati</taxon>
        <taxon>Actinomycetota</taxon>
        <taxon>Actinomycetes</taxon>
        <taxon>Mycobacteriales</taxon>
        <taxon>Nocardiaceae</taxon>
        <taxon>Rhodococcus</taxon>
    </lineage>
</organism>
<feature type="chain" id="PRO_5047106934" evidence="1">
    <location>
        <begin position="29"/>
        <end position="383"/>
    </location>
</feature>
<dbReference type="SUPFAM" id="SSF53474">
    <property type="entry name" value="alpha/beta-Hydrolases"/>
    <property type="match status" value="1"/>
</dbReference>
<dbReference type="InterPro" id="IPR005152">
    <property type="entry name" value="Lipase_secreted"/>
</dbReference>
<dbReference type="Proteomes" id="UP001595914">
    <property type="component" value="Unassembled WGS sequence"/>
</dbReference>